<dbReference type="AlphaFoldDB" id="A0A2T3II33"/>
<comment type="caution">
    <text evidence="1">The sequence shown here is derived from an EMBL/GenBank/DDBJ whole genome shotgun (WGS) entry which is preliminary data.</text>
</comment>
<keyword evidence="2" id="KW-1185">Reference proteome</keyword>
<organism evidence="1 2">
    <name type="scientific">Photobacterium lutimaris</name>
    <dbReference type="NCBI Taxonomy" id="388278"/>
    <lineage>
        <taxon>Bacteria</taxon>
        <taxon>Pseudomonadati</taxon>
        <taxon>Pseudomonadota</taxon>
        <taxon>Gammaproteobacteria</taxon>
        <taxon>Vibrionales</taxon>
        <taxon>Vibrionaceae</taxon>
        <taxon>Photobacterium</taxon>
    </lineage>
</organism>
<gene>
    <name evidence="1" type="ORF">C9I99_26630</name>
</gene>
<accession>A0A2T3II33</accession>
<evidence type="ECO:0008006" key="3">
    <source>
        <dbReference type="Google" id="ProtNLM"/>
    </source>
</evidence>
<dbReference type="RefSeq" id="WP_107351860.1">
    <property type="nucleotide sequence ID" value="NZ_PYMH01000028.1"/>
</dbReference>
<proteinExistence type="predicted"/>
<sequence length="246" mass="28592">MATKPNLSEHISLLFELYNRIPQNRVVTAHELLQQLANINIERDIRTIQRNLEILVRYLDVVKDTRDRPYGYRRTPSQLKSFGPREMLLLLLAEEWLVQSFPVEYRSTINSVFSDIHNQKFQQPEARSGQHQPRVHLDTDAVFGNAYSSAFSVIFEQLSIALIETKQLKLTIDNQEHCVEPLGLALLEPTLSLIYRDTRDRQYQHINIESIQNAALSTFTFQYPRNFNLKTYLEGVKTTSGRSLKT</sequence>
<reference evidence="1 2" key="1">
    <citation type="submission" date="2018-03" db="EMBL/GenBank/DDBJ databases">
        <title>Whole genome sequencing of Histamine producing bacteria.</title>
        <authorList>
            <person name="Butler K."/>
        </authorList>
    </citation>
    <scope>NUCLEOTIDE SEQUENCE [LARGE SCALE GENOMIC DNA]</scope>
    <source>
        <strain evidence="1 2">JCM 13586</strain>
    </source>
</reference>
<evidence type="ECO:0000313" key="2">
    <source>
        <dbReference type="Proteomes" id="UP000241222"/>
    </source>
</evidence>
<evidence type="ECO:0000313" key="1">
    <source>
        <dbReference type="EMBL" id="PSU27970.1"/>
    </source>
</evidence>
<dbReference type="EMBL" id="PYMH01000028">
    <property type="protein sequence ID" value="PSU27970.1"/>
    <property type="molecule type" value="Genomic_DNA"/>
</dbReference>
<name>A0A2T3II33_9GAMM</name>
<dbReference type="Proteomes" id="UP000241222">
    <property type="component" value="Unassembled WGS sequence"/>
</dbReference>
<dbReference type="OrthoDB" id="8595817at2"/>
<protein>
    <recommendedName>
        <fullName evidence="3">WYL domain-containing protein</fullName>
    </recommendedName>
</protein>